<evidence type="ECO:0000256" key="3">
    <source>
        <dbReference type="ARBA" id="ARBA00022475"/>
    </source>
</evidence>
<comment type="caution">
    <text evidence="8">The sequence shown here is derived from an EMBL/GenBank/DDBJ whole genome shotgun (WGS) entry which is preliminary data.</text>
</comment>
<proteinExistence type="inferred from homology"/>
<gene>
    <name evidence="8" type="ORF">EOS_21835</name>
</gene>
<evidence type="ECO:0000313" key="9">
    <source>
        <dbReference type="Proteomes" id="UP000035963"/>
    </source>
</evidence>
<dbReference type="PANTHER" id="PTHR33452">
    <property type="entry name" value="OXIDOREDUCTASE CATD-RELATED"/>
    <property type="match status" value="1"/>
</dbReference>
<feature type="transmembrane region" description="Helical" evidence="7">
    <location>
        <begin position="12"/>
        <end position="31"/>
    </location>
</feature>
<evidence type="ECO:0000313" key="8">
    <source>
        <dbReference type="EMBL" id="KLU24067.1"/>
    </source>
</evidence>
<protein>
    <submittedName>
        <fullName evidence="8">Uncharacterized protein</fullName>
    </submittedName>
</protein>
<dbReference type="PATRIC" id="fig|908627.4.peg.4877"/>
<dbReference type="InterPro" id="IPR032808">
    <property type="entry name" value="DoxX"/>
</dbReference>
<keyword evidence="3" id="KW-1003">Cell membrane</keyword>
<name>A0A0J1CU02_9BURK</name>
<dbReference type="RefSeq" id="WP_047848792.1">
    <property type="nucleotide sequence ID" value="NZ_AEJF01000135.1"/>
</dbReference>
<dbReference type="GO" id="GO:0005886">
    <property type="term" value="C:plasma membrane"/>
    <property type="evidence" value="ECO:0007669"/>
    <property type="project" value="UniProtKB-SubCell"/>
</dbReference>
<evidence type="ECO:0000256" key="7">
    <source>
        <dbReference type="SAM" id="Phobius"/>
    </source>
</evidence>
<evidence type="ECO:0000256" key="1">
    <source>
        <dbReference type="ARBA" id="ARBA00004651"/>
    </source>
</evidence>
<organism evidence="8 9">
    <name type="scientific">Caballeronia mineralivorans PML1(12)</name>
    <dbReference type="NCBI Taxonomy" id="908627"/>
    <lineage>
        <taxon>Bacteria</taxon>
        <taxon>Pseudomonadati</taxon>
        <taxon>Pseudomonadota</taxon>
        <taxon>Betaproteobacteria</taxon>
        <taxon>Burkholderiales</taxon>
        <taxon>Burkholderiaceae</taxon>
        <taxon>Caballeronia</taxon>
    </lineage>
</organism>
<evidence type="ECO:0000256" key="6">
    <source>
        <dbReference type="ARBA" id="ARBA00023136"/>
    </source>
</evidence>
<keyword evidence="6 7" id="KW-0472">Membrane</keyword>
<accession>A0A0J1CU02</accession>
<dbReference type="EMBL" id="AEJF01000135">
    <property type="protein sequence ID" value="KLU24067.1"/>
    <property type="molecule type" value="Genomic_DNA"/>
</dbReference>
<feature type="transmembrane region" description="Helical" evidence="7">
    <location>
        <begin position="51"/>
        <end position="71"/>
    </location>
</feature>
<feature type="transmembrane region" description="Helical" evidence="7">
    <location>
        <begin position="78"/>
        <end position="98"/>
    </location>
</feature>
<comment type="similarity">
    <text evidence="2">Belongs to the DoxX family.</text>
</comment>
<reference evidence="8 9" key="1">
    <citation type="journal article" date="2015" name="Genome Announc.">
        <title>Draft Genome Sequence of Burkholderia sp. Strain PML1(12), an Ectomycorrhizosphere-Inhabiting Bacterium with Effective Mineral-Weathering Ability.</title>
        <authorList>
            <person name="Uroz S."/>
            <person name="Oger P."/>
        </authorList>
    </citation>
    <scope>NUCLEOTIDE SEQUENCE [LARGE SCALE GENOMIC DNA]</scope>
    <source>
        <strain evidence="9">PML1(12)</strain>
    </source>
</reference>
<dbReference type="Proteomes" id="UP000035963">
    <property type="component" value="Unassembled WGS sequence"/>
</dbReference>
<dbReference type="InterPro" id="IPR051907">
    <property type="entry name" value="DoxX-like_oxidoreductase"/>
</dbReference>
<evidence type="ECO:0000256" key="5">
    <source>
        <dbReference type="ARBA" id="ARBA00022989"/>
    </source>
</evidence>
<sequence>MIDHRTAPYGAFLLRISLGVLFLAHGGLKLFVFTPAGTAQFFGSLGLPPALAYFTIALELVAGVALTLGIWTRVAALVVIPDLIGAIVTVHAHAGFFFNNPNGGWEFPAFWIVALLGQALLGDGAYALRPTFAFGKASRATH</sequence>
<dbReference type="OrthoDB" id="5382961at2"/>
<dbReference type="PANTHER" id="PTHR33452:SF1">
    <property type="entry name" value="INNER MEMBRANE PROTEIN YPHA-RELATED"/>
    <property type="match status" value="1"/>
</dbReference>
<feature type="transmembrane region" description="Helical" evidence="7">
    <location>
        <begin position="110"/>
        <end position="128"/>
    </location>
</feature>
<keyword evidence="4 7" id="KW-0812">Transmembrane</keyword>
<evidence type="ECO:0000256" key="2">
    <source>
        <dbReference type="ARBA" id="ARBA00006679"/>
    </source>
</evidence>
<comment type="subcellular location">
    <subcellularLocation>
        <location evidence="1">Cell membrane</location>
        <topology evidence="1">Multi-pass membrane protein</topology>
    </subcellularLocation>
</comment>
<keyword evidence="9" id="KW-1185">Reference proteome</keyword>
<dbReference type="AlphaFoldDB" id="A0A0J1CU02"/>
<keyword evidence="5 7" id="KW-1133">Transmembrane helix</keyword>
<evidence type="ECO:0000256" key="4">
    <source>
        <dbReference type="ARBA" id="ARBA00022692"/>
    </source>
</evidence>
<dbReference type="Pfam" id="PF07681">
    <property type="entry name" value="DoxX"/>
    <property type="match status" value="1"/>
</dbReference>